<evidence type="ECO:0000259" key="8">
    <source>
        <dbReference type="Pfam" id="PF02788"/>
    </source>
</evidence>
<keyword evidence="5 6" id="KW-0120">Carbon dioxide fixation</keyword>
<dbReference type="Gene3D" id="3.30.70.150">
    <property type="entry name" value="RuBisCO large subunit, N-terminal domain"/>
    <property type="match status" value="1"/>
</dbReference>
<dbReference type="Pfam" id="PF02788">
    <property type="entry name" value="RuBisCO_large_N"/>
    <property type="match status" value="1"/>
</dbReference>
<dbReference type="GO" id="GO:0006196">
    <property type="term" value="P:AMP catabolic process"/>
    <property type="evidence" value="ECO:0007669"/>
    <property type="project" value="UniProtKB-UniRule"/>
</dbReference>
<comment type="subunit">
    <text evidence="6">Homodimer or homodecamer. In contrast to form I RuBisCO, the form III RuBisCO is composed solely of large subunits.</text>
</comment>
<dbReference type="Gene3D" id="3.20.20.110">
    <property type="entry name" value="Ribulose bisphosphate carboxylase, large subunit, C-terminal domain"/>
    <property type="match status" value="1"/>
</dbReference>
<feature type="binding site" evidence="6">
    <location>
        <position position="184"/>
    </location>
    <ligand>
        <name>Mg(2+)</name>
        <dbReference type="ChEBI" id="CHEBI:18420"/>
    </ligand>
</feature>
<feature type="binding site" description="via carbamate group" evidence="6">
    <location>
        <position position="181"/>
    </location>
    <ligand>
        <name>Mg(2+)</name>
        <dbReference type="ChEBI" id="CHEBI:18420"/>
    </ligand>
</feature>
<evidence type="ECO:0000313" key="9">
    <source>
        <dbReference type="EMBL" id="KYC51028.1"/>
    </source>
</evidence>
<dbReference type="GO" id="GO:0000287">
    <property type="term" value="F:magnesium ion binding"/>
    <property type="evidence" value="ECO:0007669"/>
    <property type="project" value="UniProtKB-UniRule"/>
</dbReference>
<keyword evidence="1 6" id="KW-0479">Metal-binding</keyword>
<dbReference type="SFLD" id="SFLDS00014">
    <property type="entry name" value="RuBisCO"/>
    <property type="match status" value="1"/>
</dbReference>
<dbReference type="PATRIC" id="fig|1705409.3.peg.1427"/>
<protein>
    <recommendedName>
        <fullName evidence="6">Ribulose bisphosphate carboxylase</fullName>
        <shortName evidence="6">RuBisCO</shortName>
        <ecNumber evidence="6">4.1.1.39</ecNumber>
    </recommendedName>
</protein>
<dbReference type="GO" id="GO:0016984">
    <property type="term" value="F:ribulose-bisphosphate carboxylase activity"/>
    <property type="evidence" value="ECO:0007669"/>
    <property type="project" value="UniProtKB-UniRule"/>
</dbReference>
<evidence type="ECO:0000256" key="1">
    <source>
        <dbReference type="ARBA" id="ARBA00022723"/>
    </source>
</evidence>
<comment type="miscellaneous">
    <text evidence="6">Because the Archaea possessing a type III RuBisCO are all anaerobic, it is most likely that only the carboxylase activity of RuBisCO, and not the competitive oxygenase activity (by which RuBP reacts with O(2) to form one molecule of 3-phosphoglycerate and one molecule of 2-phosphoglycolate), is biologically relevant in these strains.</text>
</comment>
<dbReference type="AlphaFoldDB" id="A0A150J1P7"/>
<dbReference type="Pfam" id="PF00016">
    <property type="entry name" value="RuBisCO_large"/>
    <property type="match status" value="1"/>
</dbReference>
<dbReference type="PANTHER" id="PTHR42704">
    <property type="entry name" value="RIBULOSE BISPHOSPHATE CARBOXYLASE"/>
    <property type="match status" value="1"/>
</dbReference>
<dbReference type="InterPro" id="IPR036376">
    <property type="entry name" value="RuBisCO_lsu_C_sf"/>
</dbReference>
<dbReference type="GO" id="GO:0015977">
    <property type="term" value="P:carbon fixation"/>
    <property type="evidence" value="ECO:0007669"/>
    <property type="project" value="UniProtKB-KW"/>
</dbReference>
<feature type="domain" description="Ribulose bisphosphate carboxylase large subunit C-terminal" evidence="7">
    <location>
        <begin position="141"/>
        <end position="410"/>
    </location>
</feature>
<sequence length="411" mass="45661">MDFVKLGEDIDKDNYLIADFYIETDDILKNAGELAKESSNGTWTPLKTAKGYASSLSAFVFYAKELFEIEGNKAAHIKVAYPIELFEDNSVPQILSDISGNILGMKIIPKARLFDIEIPYRYIKTFKGPEFGIDGVRKYMKTDKTRRPHIGTIVKPKVGLNPEDTAAISYESWYGGCDFVKDDENLTNQSFCPFEDRVVKVLDALDRAESETGEKKLYAPNITGVNMTERAQFVKDHGGACIMVDILVAGFSKVQEIRDQGFNMIIHGHRAMHAAMTRYERHGISMPVLSLLSRLSGIDQLHIGSVVGKMEGELTEVLKNREKIVSDLFGMNPCFPVNSGGLHPGHIPEIVQFMGDDTIIQAGGGIHGHPDGTINGATAMRQAVDAVMEGISLQEYSKTHVELRRALEKWQ</sequence>
<dbReference type="InterPro" id="IPR017443">
    <property type="entry name" value="RuBisCO_lsu_fd_N"/>
</dbReference>
<dbReference type="InterPro" id="IPR033966">
    <property type="entry name" value="RuBisCO"/>
</dbReference>
<dbReference type="InterPro" id="IPR036422">
    <property type="entry name" value="RuBisCO_lsu_N_sf"/>
</dbReference>
<dbReference type="PANTHER" id="PTHR42704:SF17">
    <property type="entry name" value="RIBULOSE BISPHOSPHATE CARBOXYLASE LARGE CHAIN"/>
    <property type="match status" value="1"/>
</dbReference>
<feature type="active site" description="Proton acceptor" evidence="6">
    <location>
        <position position="155"/>
    </location>
</feature>
<accession>A0A150J1P7</accession>
<dbReference type="EC" id="4.1.1.39" evidence="6"/>
<comment type="catalytic activity">
    <reaction evidence="6">
        <text>D-ribulose 1,5-bisphosphate + O2 = 2-phosphoglycolate + (2R)-3-phosphoglycerate + 2 H(+)</text>
        <dbReference type="Rhea" id="RHEA:36631"/>
        <dbReference type="ChEBI" id="CHEBI:15378"/>
        <dbReference type="ChEBI" id="CHEBI:15379"/>
        <dbReference type="ChEBI" id="CHEBI:57870"/>
        <dbReference type="ChEBI" id="CHEBI:58033"/>
        <dbReference type="ChEBI" id="CHEBI:58272"/>
    </reaction>
</comment>
<dbReference type="SFLD" id="SFLDG00301">
    <property type="entry name" value="RuBisCO-like_proteins"/>
    <property type="match status" value="1"/>
</dbReference>
<dbReference type="InterPro" id="IPR000685">
    <property type="entry name" value="RuBisCO_lsu_C"/>
</dbReference>
<dbReference type="InterPro" id="IPR020878">
    <property type="entry name" value="RuBisCo_large_chain_AS"/>
</dbReference>
<feature type="domain" description="Ribulose bisphosphate carboxylase large subunit ferrodoxin-like N-terminal" evidence="8">
    <location>
        <begin position="12"/>
        <end position="122"/>
    </location>
</feature>
<feature type="site" description="Transition state stabilizer" evidence="6">
    <location>
        <position position="309"/>
    </location>
</feature>
<feature type="binding site" evidence="6">
    <location>
        <begin position="361"/>
        <end position="364"/>
    </location>
    <ligand>
        <name>substrate</name>
    </ligand>
</feature>
<evidence type="ECO:0000313" key="10">
    <source>
        <dbReference type="Proteomes" id="UP000075398"/>
    </source>
</evidence>
<feature type="binding site" evidence="6">
    <location>
        <position position="183"/>
    </location>
    <ligand>
        <name>Mg(2+)</name>
        <dbReference type="ChEBI" id="CHEBI:18420"/>
    </ligand>
</feature>
<evidence type="ECO:0000256" key="5">
    <source>
        <dbReference type="ARBA" id="ARBA00023300"/>
    </source>
</evidence>
<proteinExistence type="inferred from homology"/>
<feature type="binding site" evidence="6">
    <location>
        <begin position="339"/>
        <end position="341"/>
    </location>
    <ligand>
        <name>substrate</name>
    </ligand>
</feature>
<feature type="binding site" evidence="6">
    <location>
        <position position="270"/>
    </location>
    <ligand>
        <name>substrate</name>
    </ligand>
</feature>
<reference evidence="9 10" key="1">
    <citation type="journal article" date="2016" name="ISME J.">
        <title>Chasing the elusive Euryarchaeota class WSA2: genomes reveal a uniquely fastidious methyl-reducing methanogen.</title>
        <authorList>
            <person name="Nobu M.K."/>
            <person name="Narihiro T."/>
            <person name="Kuroda K."/>
            <person name="Mei R."/>
            <person name="Liu W.T."/>
        </authorList>
    </citation>
    <scope>NUCLEOTIDE SEQUENCE [LARGE SCALE GENOMIC DNA]</scope>
    <source>
        <strain evidence="9">U1lsi0528_Bin055</strain>
    </source>
</reference>
<feature type="binding site" evidence="6">
    <location>
        <position position="302"/>
    </location>
    <ligand>
        <name>substrate</name>
    </ligand>
</feature>
<evidence type="ECO:0000256" key="4">
    <source>
        <dbReference type="ARBA" id="ARBA00023239"/>
    </source>
</evidence>
<feature type="modified residue" description="N6-carboxylysine" evidence="6">
    <location>
        <position position="181"/>
    </location>
</feature>
<dbReference type="HAMAP" id="MF_01133">
    <property type="entry name" value="RuBisCO_L_type3"/>
    <property type="match status" value="1"/>
</dbReference>
<dbReference type="Proteomes" id="UP000075398">
    <property type="component" value="Unassembled WGS sequence"/>
</dbReference>
<evidence type="ECO:0000256" key="3">
    <source>
        <dbReference type="ARBA" id="ARBA00023002"/>
    </source>
</evidence>
<dbReference type="GO" id="GO:0016491">
    <property type="term" value="F:oxidoreductase activity"/>
    <property type="evidence" value="ECO:0007669"/>
    <property type="project" value="UniProtKB-KW"/>
</dbReference>
<evidence type="ECO:0000256" key="6">
    <source>
        <dbReference type="HAMAP-Rule" id="MF_01133"/>
    </source>
</evidence>
<evidence type="ECO:0000259" key="7">
    <source>
        <dbReference type="Pfam" id="PF00016"/>
    </source>
</evidence>
<dbReference type="EMBL" id="LNGC01000064">
    <property type="protein sequence ID" value="KYC51028.1"/>
    <property type="molecule type" value="Genomic_DNA"/>
</dbReference>
<comment type="catalytic activity">
    <reaction evidence="6">
        <text>2 (2R)-3-phosphoglycerate + 2 H(+) = D-ribulose 1,5-bisphosphate + CO2 + H2O</text>
        <dbReference type="Rhea" id="RHEA:23124"/>
        <dbReference type="ChEBI" id="CHEBI:15377"/>
        <dbReference type="ChEBI" id="CHEBI:15378"/>
        <dbReference type="ChEBI" id="CHEBI:16526"/>
        <dbReference type="ChEBI" id="CHEBI:57870"/>
        <dbReference type="ChEBI" id="CHEBI:58272"/>
        <dbReference type="EC" id="4.1.1.39"/>
    </reaction>
</comment>
<gene>
    <name evidence="6 9" type="primary">rbcL</name>
    <name evidence="9" type="ORF">AMQ22_01369</name>
</gene>
<comment type="similarity">
    <text evidence="6">Belongs to the RuBisCO large chain family. Type III subfamily.</text>
</comment>
<organism evidence="9 10">
    <name type="scientific">Candidatus Methanofastidiosum methylothiophilum</name>
    <dbReference type="NCBI Taxonomy" id="1705564"/>
    <lineage>
        <taxon>Archaea</taxon>
        <taxon>Methanobacteriati</taxon>
        <taxon>Methanobacteriota</taxon>
        <taxon>Stenosarchaea group</taxon>
        <taxon>Candidatus Methanofastidiosia</taxon>
        <taxon>Candidatus Methanofastidiosales</taxon>
        <taxon>Candidatus Methanofastidiosaceae</taxon>
        <taxon>Candidatus Methanofastidiosum</taxon>
    </lineage>
</organism>
<dbReference type="SUPFAM" id="SSF54966">
    <property type="entry name" value="RuBisCO, large subunit, small (N-terminal) domain"/>
    <property type="match status" value="1"/>
</dbReference>
<dbReference type="InterPro" id="IPR017712">
    <property type="entry name" value="RuBisCO_III"/>
</dbReference>
<comment type="function">
    <text evidence="6">Catalyzes the addition of molecular CO(2) and H(2)O to ribulose 1,5-bisphosphate (RuBP), generating two molecules of 3-phosphoglycerate (3-PGA). Functions in an archaeal AMP degradation pathway, together with AMP phosphorylase and R15P isomerase.</text>
</comment>
<dbReference type="PROSITE" id="PS00157">
    <property type="entry name" value="RUBISCO_LARGE"/>
    <property type="match status" value="1"/>
</dbReference>
<evidence type="ECO:0000256" key="2">
    <source>
        <dbReference type="ARBA" id="ARBA00022842"/>
    </source>
</evidence>
<comment type="caution">
    <text evidence="9">The sequence shown here is derived from an EMBL/GenBank/DDBJ whole genome shotgun (WGS) entry which is preliminary data.</text>
</comment>
<keyword evidence="2 6" id="KW-0460">Magnesium</keyword>
<keyword evidence="3 6" id="KW-0560">Oxidoreductase</keyword>
<dbReference type="NCBIfam" id="NF003252">
    <property type="entry name" value="PRK04208.1"/>
    <property type="match status" value="1"/>
</dbReference>
<keyword evidence="4 6" id="KW-0456">Lyase</keyword>
<dbReference type="SUPFAM" id="SSF51649">
    <property type="entry name" value="RuBisCo, C-terminal domain"/>
    <property type="match status" value="1"/>
</dbReference>
<feature type="binding site" evidence="6">
    <location>
        <position position="157"/>
    </location>
    <ligand>
        <name>substrate</name>
    </ligand>
</feature>
<feature type="active site" description="Proton acceptor" evidence="6">
    <location>
        <position position="269"/>
    </location>
</feature>
<comment type="cofactor">
    <cofactor evidence="6">
        <name>Mg(2+)</name>
        <dbReference type="ChEBI" id="CHEBI:18420"/>
    </cofactor>
    <text evidence="6">Binds 1 Mg(2+) ion per subunit.</text>
</comment>
<name>A0A150J1P7_9EURY</name>